<dbReference type="PANTHER" id="PTHR30349:SF64">
    <property type="entry name" value="PROPHAGE INTEGRASE INTD-RELATED"/>
    <property type="match status" value="1"/>
</dbReference>
<feature type="domain" description="Tyr recombinase" evidence="2">
    <location>
        <begin position="1"/>
        <end position="179"/>
    </location>
</feature>
<proteinExistence type="predicted"/>
<accession>A0ABU6ILQ6</accession>
<dbReference type="InterPro" id="IPR013762">
    <property type="entry name" value="Integrase-like_cat_sf"/>
</dbReference>
<dbReference type="PROSITE" id="PS51898">
    <property type="entry name" value="TYR_RECOMBINASE"/>
    <property type="match status" value="1"/>
</dbReference>
<dbReference type="SUPFAM" id="SSF56349">
    <property type="entry name" value="DNA breaking-rejoining enzymes"/>
    <property type="match status" value="1"/>
</dbReference>
<dbReference type="Proteomes" id="UP001355298">
    <property type="component" value="Unassembled WGS sequence"/>
</dbReference>
<dbReference type="InterPro" id="IPR050090">
    <property type="entry name" value="Tyrosine_recombinase_XerCD"/>
</dbReference>
<evidence type="ECO:0000313" key="3">
    <source>
        <dbReference type="EMBL" id="MEC4264041.1"/>
    </source>
</evidence>
<dbReference type="CDD" id="cd01185">
    <property type="entry name" value="INTN1_C_like"/>
    <property type="match status" value="1"/>
</dbReference>
<evidence type="ECO:0000259" key="2">
    <source>
        <dbReference type="PROSITE" id="PS51898"/>
    </source>
</evidence>
<gene>
    <name evidence="3" type="ORF">VOP03_01665</name>
</gene>
<dbReference type="RefSeq" id="WP_326276848.1">
    <property type="nucleotide sequence ID" value="NZ_JAYKYV010000001.1"/>
</dbReference>
<dbReference type="InterPro" id="IPR002104">
    <property type="entry name" value="Integrase_catalytic"/>
</dbReference>
<name>A0ABU6ILQ6_9FLAO</name>
<dbReference type="Pfam" id="PF00589">
    <property type="entry name" value="Phage_integrase"/>
    <property type="match status" value="1"/>
</dbReference>
<evidence type="ECO:0000313" key="4">
    <source>
        <dbReference type="Proteomes" id="UP001355298"/>
    </source>
</evidence>
<dbReference type="EMBL" id="JAYMGW010000001">
    <property type="protein sequence ID" value="MEC4264041.1"/>
    <property type="molecule type" value="Genomic_DNA"/>
</dbReference>
<comment type="caution">
    <text evidence="3">The sequence shown here is derived from an EMBL/GenBank/DDBJ whole genome shotgun (WGS) entry which is preliminary data.</text>
</comment>
<sequence>MKQIINVDLIDHPELRDSRNYFVFSFYTRGMNFADMMKLKWKDIKGGNIYYTRSKTKGNFTIQILPPVQEILDYYRKNSLGTKYVFPILLHDELSPNQIENRKTKVLKNYNKDLKAIAELAEIEKSVTSYVARHSFANCLKQKGVATDIISESLGHQNMAITQAYLKELDTSVVNKAIEVLL</sequence>
<keyword evidence="1" id="KW-0233">DNA recombination</keyword>
<dbReference type="PANTHER" id="PTHR30349">
    <property type="entry name" value="PHAGE INTEGRASE-RELATED"/>
    <property type="match status" value="1"/>
</dbReference>
<dbReference type="Gene3D" id="1.10.443.10">
    <property type="entry name" value="Intergrase catalytic core"/>
    <property type="match status" value="1"/>
</dbReference>
<dbReference type="InterPro" id="IPR011010">
    <property type="entry name" value="DNA_brk_join_enz"/>
</dbReference>
<keyword evidence="4" id="KW-1185">Reference proteome</keyword>
<evidence type="ECO:0000256" key="1">
    <source>
        <dbReference type="ARBA" id="ARBA00023172"/>
    </source>
</evidence>
<protein>
    <submittedName>
        <fullName evidence="3">Site-specific integrase</fullName>
    </submittedName>
</protein>
<reference evidence="3 4" key="1">
    <citation type="submission" date="2024-01" db="EMBL/GenBank/DDBJ databases">
        <title>The strains designed SYSU M86414 and SYSU M84420 isolated from the marine sediment in San Sha City (Hainan Province, China).</title>
        <authorList>
            <person name="Guo D."/>
        </authorList>
    </citation>
    <scope>NUCLEOTIDE SEQUENCE [LARGE SCALE GENOMIC DNA]</scope>
    <source>
        <strain evidence="3 4">SYSU M84420</strain>
    </source>
</reference>
<organism evidence="3 4">
    <name type="scientific">Flagellimonas halotolerans</name>
    <dbReference type="NCBI Taxonomy" id="3112164"/>
    <lineage>
        <taxon>Bacteria</taxon>
        <taxon>Pseudomonadati</taxon>
        <taxon>Bacteroidota</taxon>
        <taxon>Flavobacteriia</taxon>
        <taxon>Flavobacteriales</taxon>
        <taxon>Flavobacteriaceae</taxon>
        <taxon>Flagellimonas</taxon>
    </lineage>
</organism>